<evidence type="ECO:0000313" key="3">
    <source>
        <dbReference type="Proteomes" id="UP001474181"/>
    </source>
</evidence>
<proteinExistence type="predicted"/>
<feature type="compositionally biased region" description="Low complexity" evidence="1">
    <location>
        <begin position="12"/>
        <end position="38"/>
    </location>
</feature>
<organism evidence="2 3">
    <name type="scientific">Streptomyces hyaluromycini</name>
    <dbReference type="NCBI Taxonomy" id="1377993"/>
    <lineage>
        <taxon>Bacteria</taxon>
        <taxon>Bacillati</taxon>
        <taxon>Actinomycetota</taxon>
        <taxon>Actinomycetes</taxon>
        <taxon>Kitasatosporales</taxon>
        <taxon>Streptomycetaceae</taxon>
        <taxon>Streptomyces</taxon>
    </lineage>
</organism>
<name>A0ABV1XAD6_9ACTN</name>
<evidence type="ECO:0000256" key="1">
    <source>
        <dbReference type="SAM" id="MobiDB-lite"/>
    </source>
</evidence>
<reference evidence="2 3" key="1">
    <citation type="submission" date="2024-06" db="EMBL/GenBank/DDBJ databases">
        <title>The Natural Products Discovery Center: Release of the First 8490 Sequenced Strains for Exploring Actinobacteria Biosynthetic Diversity.</title>
        <authorList>
            <person name="Kalkreuter E."/>
            <person name="Kautsar S.A."/>
            <person name="Yang D."/>
            <person name="Bader C.D."/>
            <person name="Teijaro C.N."/>
            <person name="Fluegel L."/>
            <person name="Davis C.M."/>
            <person name="Simpson J.R."/>
            <person name="Lauterbach L."/>
            <person name="Steele A.D."/>
            <person name="Gui C."/>
            <person name="Meng S."/>
            <person name="Li G."/>
            <person name="Viehrig K."/>
            <person name="Ye F."/>
            <person name="Su P."/>
            <person name="Kiefer A.F."/>
            <person name="Nichols A."/>
            <person name="Cepeda A.J."/>
            <person name="Yan W."/>
            <person name="Fan B."/>
            <person name="Jiang Y."/>
            <person name="Adhikari A."/>
            <person name="Zheng C.-J."/>
            <person name="Schuster L."/>
            <person name="Cowan T.M."/>
            <person name="Smanski M.J."/>
            <person name="Chevrette M.G."/>
            <person name="De Carvalho L.P.S."/>
            <person name="Shen B."/>
        </authorList>
    </citation>
    <scope>NUCLEOTIDE SEQUENCE [LARGE SCALE GENOMIC DNA]</scope>
    <source>
        <strain evidence="2 3">NPDC000234</strain>
    </source>
</reference>
<gene>
    <name evidence="2" type="ORF">ABT404_42145</name>
</gene>
<keyword evidence="3" id="KW-1185">Reference proteome</keyword>
<dbReference type="Proteomes" id="UP001474181">
    <property type="component" value="Unassembled WGS sequence"/>
</dbReference>
<protein>
    <submittedName>
        <fullName evidence="2">Uncharacterized protein</fullName>
    </submittedName>
</protein>
<feature type="compositionally biased region" description="Basic and acidic residues" evidence="1">
    <location>
        <begin position="115"/>
        <end position="124"/>
    </location>
</feature>
<feature type="region of interest" description="Disordered" evidence="1">
    <location>
        <begin position="1"/>
        <end position="132"/>
    </location>
</feature>
<dbReference type="EMBL" id="JBEPEK010000518">
    <property type="protein sequence ID" value="MER7185991.1"/>
    <property type="molecule type" value="Genomic_DNA"/>
</dbReference>
<evidence type="ECO:0000313" key="2">
    <source>
        <dbReference type="EMBL" id="MER7185991.1"/>
    </source>
</evidence>
<feature type="non-terminal residue" evidence="2">
    <location>
        <position position="132"/>
    </location>
</feature>
<accession>A0ABV1XAD6</accession>
<sequence length="132" mass="12857">MSHLTPPRQLLDADASAPDPAAGTPAAPAETGTDPDAPSGAHPTDDGAEAGARVVEASEPGGDPEAVEGADADTSPGAEEQEDEAAGDEERGEAAGETSGEAAEETHTSLPAAADDERAPEGAEPHTGPATA</sequence>
<comment type="caution">
    <text evidence="2">The sequence shown here is derived from an EMBL/GenBank/DDBJ whole genome shotgun (WGS) entry which is preliminary data.</text>
</comment>